<feature type="compositionally biased region" description="Acidic residues" evidence="5">
    <location>
        <begin position="645"/>
        <end position="656"/>
    </location>
</feature>
<sequence>MTSREKETKTESVFGENLRVTCAANQGGRDYMEDRIHIESVRYPNGRLDFVFFAIYDGHGGQEASTFAKKHLLNNLREDPDFQSADDETVLRAITNAFLKTHNAMEDVVAQWKRTASGYQSTAGTTASVAILREGKIYMGHVGDSAIILGKRVREIDEAGKMNIRMKAITMTVDHKPEDILEKNRITEHGGSVAMKQNCLRVVWERKPHSKPEMIYVNGKLELFDGELALQRVPFLAVTRSLGDLWSWNERTKQYVVSPKPDVSVYELNPEEDVCLVIASDGLTGAMNPILATILGDMCEQFSMEYTEDDVKKRPYQAIQTNTSRVILQHALPMWEWKNPRADNVSVITVIFDHKHSLRPPKVLERINPSETSLEQVFTQHRDDMVLIGPEMEERLLTIYTPVLYSGYNDLPGTSNSMYFGPGFYTHDEENMKEEEIRTTLNLPTTRLLSIEEINTLLEERRAYTKMGPIFAGYVSIYSDDDMEMSDYTNGDYESFGLMIEDTENKPALVEETPSPARVTRSSARRLSQVTKTESPPLEKSPKLTQETKTRTPKRLLRNTADQQNIPNTKTPTKESPSASQVVTRSKSRDRNYETPEMTPFPSTPTKSVNRKRRASDYGNESTSVTPLFRSFNMERRVIQREVEFQDDDDLEEMNGDEPQTSRSLRSHFNLHPSNNHTNGQDHDRDWDHKEIEPAPPAPKRSKIWGFIKRIVGM</sequence>
<evidence type="ECO:0000313" key="8">
    <source>
        <dbReference type="WBParaSite" id="MBELARI_LOCUS11163"/>
    </source>
</evidence>
<keyword evidence="7" id="KW-1185">Reference proteome</keyword>
<dbReference type="PROSITE" id="PS01032">
    <property type="entry name" value="PPM_1"/>
    <property type="match status" value="1"/>
</dbReference>
<dbReference type="PROSITE" id="PS51746">
    <property type="entry name" value="PPM_2"/>
    <property type="match status" value="1"/>
</dbReference>
<evidence type="ECO:0000256" key="5">
    <source>
        <dbReference type="SAM" id="MobiDB-lite"/>
    </source>
</evidence>
<feature type="region of interest" description="Disordered" evidence="5">
    <location>
        <begin position="644"/>
        <end position="701"/>
    </location>
</feature>
<dbReference type="WBParaSite" id="MBELARI_LOCUS11163">
    <property type="protein sequence ID" value="MBELARI_LOCUS11163"/>
    <property type="gene ID" value="MBELARI_LOCUS11163"/>
</dbReference>
<feature type="region of interest" description="Disordered" evidence="5">
    <location>
        <begin position="506"/>
        <end position="625"/>
    </location>
</feature>
<feature type="compositionally biased region" description="Basic and acidic residues" evidence="5">
    <location>
        <begin position="680"/>
        <end position="693"/>
    </location>
</feature>
<comment type="similarity">
    <text evidence="4">Belongs to the PP2C family.</text>
</comment>
<accession>A0AAF3EB57</accession>
<dbReference type="Pfam" id="PF00481">
    <property type="entry name" value="PP2C"/>
    <property type="match status" value="1"/>
</dbReference>
<dbReference type="SUPFAM" id="SSF81606">
    <property type="entry name" value="PP2C-like"/>
    <property type="match status" value="1"/>
</dbReference>
<dbReference type="SMART" id="SM00332">
    <property type="entry name" value="PP2Cc"/>
    <property type="match status" value="1"/>
</dbReference>
<dbReference type="InterPro" id="IPR015655">
    <property type="entry name" value="PP2C"/>
</dbReference>
<reference evidence="8" key="1">
    <citation type="submission" date="2024-02" db="UniProtKB">
        <authorList>
            <consortium name="WormBaseParasite"/>
        </authorList>
    </citation>
    <scope>IDENTIFICATION</scope>
</reference>
<evidence type="ECO:0000259" key="6">
    <source>
        <dbReference type="PROSITE" id="PS51746"/>
    </source>
</evidence>
<feature type="compositionally biased region" description="Basic and acidic residues" evidence="5">
    <location>
        <begin position="540"/>
        <end position="550"/>
    </location>
</feature>
<dbReference type="GO" id="GO:0046872">
    <property type="term" value="F:metal ion binding"/>
    <property type="evidence" value="ECO:0007669"/>
    <property type="project" value="UniProtKB-KW"/>
</dbReference>
<feature type="domain" description="PPM-type phosphatase" evidence="6">
    <location>
        <begin position="19"/>
        <end position="352"/>
    </location>
</feature>
<name>A0AAF3EB57_9BILA</name>
<evidence type="ECO:0000256" key="1">
    <source>
        <dbReference type="ARBA" id="ARBA00022723"/>
    </source>
</evidence>
<dbReference type="AlphaFoldDB" id="A0AAF3EB57"/>
<dbReference type="PANTHER" id="PTHR47992">
    <property type="entry name" value="PROTEIN PHOSPHATASE"/>
    <property type="match status" value="1"/>
</dbReference>
<keyword evidence="1" id="KW-0479">Metal-binding</keyword>
<evidence type="ECO:0000256" key="4">
    <source>
        <dbReference type="RuleBase" id="RU003465"/>
    </source>
</evidence>
<feature type="compositionally biased region" description="Polar residues" evidence="5">
    <location>
        <begin position="560"/>
        <end position="585"/>
    </location>
</feature>
<dbReference type="Gene3D" id="3.60.40.10">
    <property type="entry name" value="PPM-type phosphatase domain"/>
    <property type="match status" value="1"/>
</dbReference>
<proteinExistence type="inferred from homology"/>
<feature type="compositionally biased region" description="Polar residues" evidence="5">
    <location>
        <begin position="520"/>
        <end position="534"/>
    </location>
</feature>
<keyword evidence="2 4" id="KW-0378">Hydrolase</keyword>
<dbReference type="InterPro" id="IPR036457">
    <property type="entry name" value="PPM-type-like_dom_sf"/>
</dbReference>
<evidence type="ECO:0000313" key="7">
    <source>
        <dbReference type="Proteomes" id="UP000887575"/>
    </source>
</evidence>
<evidence type="ECO:0000256" key="2">
    <source>
        <dbReference type="ARBA" id="ARBA00022801"/>
    </source>
</evidence>
<dbReference type="Proteomes" id="UP000887575">
    <property type="component" value="Unassembled WGS sequence"/>
</dbReference>
<keyword evidence="3 4" id="KW-0904">Protein phosphatase</keyword>
<dbReference type="GO" id="GO:0004722">
    <property type="term" value="F:protein serine/threonine phosphatase activity"/>
    <property type="evidence" value="ECO:0007669"/>
    <property type="project" value="InterPro"/>
</dbReference>
<evidence type="ECO:0000256" key="3">
    <source>
        <dbReference type="ARBA" id="ARBA00022912"/>
    </source>
</evidence>
<dbReference type="CDD" id="cd00143">
    <property type="entry name" value="PP2Cc"/>
    <property type="match status" value="1"/>
</dbReference>
<dbReference type="InterPro" id="IPR001932">
    <property type="entry name" value="PPM-type_phosphatase-like_dom"/>
</dbReference>
<dbReference type="InterPro" id="IPR000222">
    <property type="entry name" value="PP2C_BS"/>
</dbReference>
<organism evidence="7 8">
    <name type="scientific">Mesorhabditis belari</name>
    <dbReference type="NCBI Taxonomy" id="2138241"/>
    <lineage>
        <taxon>Eukaryota</taxon>
        <taxon>Metazoa</taxon>
        <taxon>Ecdysozoa</taxon>
        <taxon>Nematoda</taxon>
        <taxon>Chromadorea</taxon>
        <taxon>Rhabditida</taxon>
        <taxon>Rhabditina</taxon>
        <taxon>Rhabditomorpha</taxon>
        <taxon>Rhabditoidea</taxon>
        <taxon>Rhabditidae</taxon>
        <taxon>Mesorhabditinae</taxon>
        <taxon>Mesorhabditis</taxon>
    </lineage>
</organism>
<protein>
    <recommendedName>
        <fullName evidence="6">PPM-type phosphatase domain-containing protein</fullName>
    </recommendedName>
</protein>